<dbReference type="RefSeq" id="WP_115994547.1">
    <property type="nucleotide sequence ID" value="NZ_QRDY01000015.1"/>
</dbReference>
<proteinExistence type="predicted"/>
<keyword evidence="5" id="KW-0378">Hydrolase</keyword>
<dbReference type="PANTHER" id="PTHR42951:SF17">
    <property type="entry name" value="METALLO-BETA-LACTAMASE DOMAIN-CONTAINING PROTEIN"/>
    <property type="match status" value="1"/>
</dbReference>
<keyword evidence="6" id="KW-1185">Reference proteome</keyword>
<dbReference type="CDD" id="cd07721">
    <property type="entry name" value="yflN-like_MBL-fold"/>
    <property type="match status" value="1"/>
</dbReference>
<evidence type="ECO:0000313" key="6">
    <source>
        <dbReference type="Proteomes" id="UP000256869"/>
    </source>
</evidence>
<protein>
    <submittedName>
        <fullName evidence="5">Glyoxylase-like metal-dependent hydrolase (Beta-lactamase superfamily II)</fullName>
    </submittedName>
</protein>
<dbReference type="GO" id="GO:0016787">
    <property type="term" value="F:hydrolase activity"/>
    <property type="evidence" value="ECO:0007669"/>
    <property type="project" value="UniProtKB-KW"/>
</dbReference>
<feature type="domain" description="Metallo-beta-lactamase" evidence="4">
    <location>
        <begin position="20"/>
        <end position="202"/>
    </location>
</feature>
<accession>A0A3D9I2R1</accession>
<dbReference type="SUPFAM" id="SSF56281">
    <property type="entry name" value="Metallo-hydrolase/oxidoreductase"/>
    <property type="match status" value="1"/>
</dbReference>
<comment type="catalytic activity">
    <reaction evidence="1">
        <text>3',5'-cyclic CMP + H2O = CMP + H(+)</text>
        <dbReference type="Rhea" id="RHEA:72675"/>
        <dbReference type="ChEBI" id="CHEBI:15377"/>
        <dbReference type="ChEBI" id="CHEBI:15378"/>
        <dbReference type="ChEBI" id="CHEBI:58003"/>
        <dbReference type="ChEBI" id="CHEBI:60377"/>
    </reaction>
    <physiologicalReaction direction="left-to-right" evidence="1">
        <dbReference type="Rhea" id="RHEA:72676"/>
    </physiologicalReaction>
</comment>
<dbReference type="Proteomes" id="UP000256869">
    <property type="component" value="Unassembled WGS sequence"/>
</dbReference>
<dbReference type="OrthoDB" id="9802248at2"/>
<dbReference type="EMBL" id="QRDY01000015">
    <property type="protein sequence ID" value="RED55941.1"/>
    <property type="molecule type" value="Genomic_DNA"/>
</dbReference>
<comment type="function">
    <text evidence="2">Counteracts the endogenous Pycsar antiviral defense system. Phosphodiesterase that enables metal-dependent hydrolysis of host cyclic nucleotide Pycsar defense signals such as cCMP and cUMP.</text>
</comment>
<dbReference type="InterPro" id="IPR050855">
    <property type="entry name" value="NDM-1-like"/>
</dbReference>
<sequence>MKTTQISEHIWSLRTWMIIPITVWVVVEEDGVTLVDTGMSTMAKGILKFINRLNAGPLKQIVLTHGHPDHVGALKSILHHHPVTVFAHNKEIPYLLGECSYREGKKPVATLIHGGVKTFAHDNDGELHAIGSLKPYFTPGHSPGHVIFYHEQDKVMLAGDLFSSKHGKLRKPLFTPNMKEVLNSSLVVGKLRPKQLEVCHGHSVFNPADQLSDYISEESKKLRTAVVSADGSDKPSSL</sequence>
<evidence type="ECO:0000256" key="3">
    <source>
        <dbReference type="ARBA" id="ARBA00048505"/>
    </source>
</evidence>
<evidence type="ECO:0000259" key="4">
    <source>
        <dbReference type="SMART" id="SM00849"/>
    </source>
</evidence>
<dbReference type="SMART" id="SM00849">
    <property type="entry name" value="Lactamase_B"/>
    <property type="match status" value="1"/>
</dbReference>
<evidence type="ECO:0000256" key="1">
    <source>
        <dbReference type="ARBA" id="ARBA00034221"/>
    </source>
</evidence>
<evidence type="ECO:0000256" key="2">
    <source>
        <dbReference type="ARBA" id="ARBA00034301"/>
    </source>
</evidence>
<name>A0A3D9I2R1_9BACL</name>
<gene>
    <name evidence="5" type="ORF">DFP95_1154</name>
</gene>
<evidence type="ECO:0000313" key="5">
    <source>
        <dbReference type="EMBL" id="RED55941.1"/>
    </source>
</evidence>
<dbReference type="PANTHER" id="PTHR42951">
    <property type="entry name" value="METALLO-BETA-LACTAMASE DOMAIN-CONTAINING"/>
    <property type="match status" value="1"/>
</dbReference>
<dbReference type="Gene3D" id="3.60.15.10">
    <property type="entry name" value="Ribonuclease Z/Hydroxyacylglutathione hydrolase-like"/>
    <property type="match status" value="1"/>
</dbReference>
<organism evidence="5 6">
    <name type="scientific">Cohnella lupini</name>
    <dbReference type="NCBI Taxonomy" id="1294267"/>
    <lineage>
        <taxon>Bacteria</taxon>
        <taxon>Bacillati</taxon>
        <taxon>Bacillota</taxon>
        <taxon>Bacilli</taxon>
        <taxon>Bacillales</taxon>
        <taxon>Paenibacillaceae</taxon>
        <taxon>Cohnella</taxon>
    </lineage>
</organism>
<dbReference type="Pfam" id="PF00753">
    <property type="entry name" value="Lactamase_B"/>
    <property type="match status" value="1"/>
</dbReference>
<reference evidence="5 6" key="1">
    <citation type="submission" date="2018-07" db="EMBL/GenBank/DDBJ databases">
        <title>Genomic Encyclopedia of Type Strains, Phase III (KMG-III): the genomes of soil and plant-associated and newly described type strains.</title>
        <authorList>
            <person name="Whitman W."/>
        </authorList>
    </citation>
    <scope>NUCLEOTIDE SEQUENCE [LARGE SCALE GENOMIC DNA]</scope>
    <source>
        <strain evidence="5 6">CECT 8236</strain>
    </source>
</reference>
<dbReference type="AlphaFoldDB" id="A0A3D9I2R1"/>
<dbReference type="InterPro" id="IPR001279">
    <property type="entry name" value="Metallo-B-lactamas"/>
</dbReference>
<dbReference type="InterPro" id="IPR036866">
    <property type="entry name" value="RibonucZ/Hydroxyglut_hydro"/>
</dbReference>
<comment type="catalytic activity">
    <reaction evidence="3">
        <text>3',5'-cyclic UMP + H2O = UMP + H(+)</text>
        <dbReference type="Rhea" id="RHEA:70575"/>
        <dbReference type="ChEBI" id="CHEBI:15377"/>
        <dbReference type="ChEBI" id="CHEBI:15378"/>
        <dbReference type="ChEBI" id="CHEBI:57865"/>
        <dbReference type="ChEBI" id="CHEBI:184387"/>
    </reaction>
    <physiologicalReaction direction="left-to-right" evidence="3">
        <dbReference type="Rhea" id="RHEA:70576"/>
    </physiologicalReaction>
</comment>
<comment type="caution">
    <text evidence="5">The sequence shown here is derived from an EMBL/GenBank/DDBJ whole genome shotgun (WGS) entry which is preliminary data.</text>
</comment>